<feature type="domain" description="Prohead serine protease" evidence="4">
    <location>
        <begin position="88"/>
        <end position="163"/>
    </location>
</feature>
<evidence type="ECO:0000256" key="2">
    <source>
        <dbReference type="ARBA" id="ARBA00022670"/>
    </source>
</evidence>
<evidence type="ECO:0000313" key="6">
    <source>
        <dbReference type="Proteomes" id="UP000635384"/>
    </source>
</evidence>
<organism evidence="5 6">
    <name type="scientific">Erythrobacter rubeus</name>
    <dbReference type="NCBI Taxonomy" id="2760803"/>
    <lineage>
        <taxon>Bacteria</taxon>
        <taxon>Pseudomonadati</taxon>
        <taxon>Pseudomonadota</taxon>
        <taxon>Alphaproteobacteria</taxon>
        <taxon>Sphingomonadales</taxon>
        <taxon>Erythrobacteraceae</taxon>
        <taxon>Erythrobacter/Porphyrobacter group</taxon>
        <taxon>Erythrobacter</taxon>
    </lineage>
</organism>
<dbReference type="RefSeq" id="WP_190787722.1">
    <property type="nucleotide sequence ID" value="NZ_JACXLC010000001.1"/>
</dbReference>
<keyword evidence="2 5" id="KW-0645">Protease</keyword>
<dbReference type="Pfam" id="PF04586">
    <property type="entry name" value="Peptidase_S78"/>
    <property type="match status" value="1"/>
</dbReference>
<dbReference type="NCBIfam" id="NF045541">
    <property type="entry name" value="scaf_prot_MCP2"/>
    <property type="match status" value="1"/>
</dbReference>
<protein>
    <submittedName>
        <fullName evidence="5">HK97 family phage prohead protease</fullName>
    </submittedName>
</protein>
<evidence type="ECO:0000256" key="1">
    <source>
        <dbReference type="ARBA" id="ARBA00022612"/>
    </source>
</evidence>
<keyword evidence="1" id="KW-1188">Viral release from host cell</keyword>
<dbReference type="Proteomes" id="UP000635384">
    <property type="component" value="Unassembled WGS sequence"/>
</dbReference>
<comment type="caution">
    <text evidence="5">The sequence shown here is derived from an EMBL/GenBank/DDBJ whole genome shotgun (WGS) entry which is preliminary data.</text>
</comment>
<accession>A0ABR8KNP3</accession>
<dbReference type="GO" id="GO:0006508">
    <property type="term" value="P:proteolysis"/>
    <property type="evidence" value="ECO:0007669"/>
    <property type="project" value="UniProtKB-KW"/>
</dbReference>
<evidence type="ECO:0000256" key="3">
    <source>
        <dbReference type="ARBA" id="ARBA00022801"/>
    </source>
</evidence>
<keyword evidence="3" id="KW-0378">Hydrolase</keyword>
<reference evidence="5 6" key="1">
    <citation type="submission" date="2020-09" db="EMBL/GenBank/DDBJ databases">
        <authorList>
            <person name="Yoon J.-W."/>
        </authorList>
    </citation>
    <scope>NUCLEOTIDE SEQUENCE [LARGE SCALE GENOMIC DNA]</scope>
    <source>
        <strain evidence="5 6">KMU-140</strain>
    </source>
</reference>
<keyword evidence="6" id="KW-1185">Reference proteome</keyword>
<proteinExistence type="predicted"/>
<dbReference type="GO" id="GO:0008233">
    <property type="term" value="F:peptidase activity"/>
    <property type="evidence" value="ECO:0007669"/>
    <property type="project" value="UniProtKB-KW"/>
</dbReference>
<dbReference type="Pfam" id="PF25209">
    <property type="entry name" value="Phage_capsid_4"/>
    <property type="match status" value="1"/>
</dbReference>
<evidence type="ECO:0000313" key="5">
    <source>
        <dbReference type="EMBL" id="MBD2842245.1"/>
    </source>
</evidence>
<dbReference type="InterPro" id="IPR054613">
    <property type="entry name" value="Peptidase_S78_dom"/>
</dbReference>
<name>A0ABR8KNP3_9SPHN</name>
<dbReference type="EMBL" id="JACXLC010000001">
    <property type="protein sequence ID" value="MBD2842245.1"/>
    <property type="molecule type" value="Genomic_DNA"/>
</dbReference>
<gene>
    <name evidence="5" type="ORF">IB285_08260</name>
</gene>
<sequence>MPETLDLVTRRAETRPTTWNEEALTVEAVLSTGAPVQRRDALGPYVERLDLSTLALSELEGVPLLDGHRQSGSENVVGIIQSARREGEALVGVLRLSAADDAANVRAKVGEGTLRGVSVGYAVSAFEDSTDSDTGQRVRTATAWRILEVSLVAIPADPSAKIRSHEMPDTIEVPSEDVVQTRTAIREIARTAGLEPTWADEQIDNGADVTAARAAAFEHLANRETPTIQTQRGPNPDHAVIFERRVEGLAARMGGAEPSDEARPYANMALIDQARSSLQAAGVAGLNTMSREEILHRALHTTSDFPNLLTASGNRVLMPAYQAASSPIKRLARKTNAPDFRPLSQLKIGEFGKLDKVNESGEIKGTTTSETIEGYRLETFGRIFGLSRQAIINDDLAALGRWASMMGQAAAETEADQLISLITESNGVGPVIKETGNPLFDADHGNLASVAGAPSVDTLSAARLAMRMQKGLGGDQPINVTPKYLVIAPDLETTAEKVLAELRAATVDEQNPFSGRLELMVEARLPETAWYVFADPATVPVLEYAYLSSAQGPQLSSRDGWEVLGREFRVTLDFGCGAVDYRGAYRNAGA</sequence>
<evidence type="ECO:0000259" key="4">
    <source>
        <dbReference type="Pfam" id="PF04586"/>
    </source>
</evidence>